<feature type="transmembrane region" description="Helical" evidence="6">
    <location>
        <begin position="362"/>
        <end position="382"/>
    </location>
</feature>
<keyword evidence="10" id="KW-1185">Reference proteome</keyword>
<feature type="domain" description="Glycosyltransferase 2-like" evidence="7">
    <location>
        <begin position="36"/>
        <end position="198"/>
    </location>
</feature>
<evidence type="ECO:0000256" key="6">
    <source>
        <dbReference type="SAM" id="Phobius"/>
    </source>
</evidence>
<proteinExistence type="predicted"/>
<keyword evidence="9" id="KW-0328">Glycosyltransferase</keyword>
<evidence type="ECO:0000256" key="5">
    <source>
        <dbReference type="SAM" id="MobiDB-lite"/>
    </source>
</evidence>
<dbReference type="InterPro" id="IPR001173">
    <property type="entry name" value="Glyco_trans_2-like"/>
</dbReference>
<sequence length="418" mass="44716">MAASAEARPATPAEARPATLAPPPRAVGADATVVEIVIPVLNEERALEGGVRTLHAYLDEWFPWTWRITVVDNGSTDRTSEIGDALAAELPGVQMRRLDVRGKGAAVKAAWRASDAAVVAYMDVDLSTDLGALLPLVAPLVSGHSDLAIGTRLGRGARIRRGLRREAVSRCYNGLLRIGFGARFTDAACGFKAARADVAGRLTARIGDDDWFFDTEMLLLAEFNGLRVHEVAVDWVEDVDSRVRVARTAAHNLRGLARTARAMMRGDAALGLPERPEPAPAHPDAVLGRTSGRWATLLGFVAAGLLATVFHTAGYLLLRGGLPPVPANLGGLLLSTAVNTEANRRWTFPRRGGRRAFVHSRAALLAALNWVLTSVAVTLAATLRPGRIGEACVLLAVSSCLVTLRFSALDRWVFARRG</sequence>
<dbReference type="GO" id="GO:0016757">
    <property type="term" value="F:glycosyltransferase activity"/>
    <property type="evidence" value="ECO:0007669"/>
    <property type="project" value="UniProtKB-KW"/>
</dbReference>
<name>A0ABV9U583_9ACTN</name>
<keyword evidence="3 6" id="KW-1133">Transmembrane helix</keyword>
<protein>
    <submittedName>
        <fullName evidence="9">Glycosyltransferase</fullName>
        <ecNumber evidence="9">2.4.-.-</ecNumber>
    </submittedName>
</protein>
<dbReference type="InterPro" id="IPR007267">
    <property type="entry name" value="GtrA_DPMS_TM"/>
</dbReference>
<comment type="subcellular location">
    <subcellularLocation>
        <location evidence="1">Membrane</location>
        <topology evidence="1">Multi-pass membrane protein</topology>
    </subcellularLocation>
</comment>
<accession>A0ABV9U583</accession>
<dbReference type="Gene3D" id="3.90.550.10">
    <property type="entry name" value="Spore Coat Polysaccharide Biosynthesis Protein SpsA, Chain A"/>
    <property type="match status" value="1"/>
</dbReference>
<dbReference type="PANTHER" id="PTHR10859">
    <property type="entry name" value="GLYCOSYL TRANSFERASE"/>
    <property type="match status" value="1"/>
</dbReference>
<dbReference type="RefSeq" id="WP_378259223.1">
    <property type="nucleotide sequence ID" value="NZ_JBHSIT010000007.1"/>
</dbReference>
<reference evidence="10" key="1">
    <citation type="journal article" date="2019" name="Int. J. Syst. Evol. Microbiol.">
        <title>The Global Catalogue of Microorganisms (GCM) 10K type strain sequencing project: providing services to taxonomists for standard genome sequencing and annotation.</title>
        <authorList>
            <consortium name="The Broad Institute Genomics Platform"/>
            <consortium name="The Broad Institute Genome Sequencing Center for Infectious Disease"/>
            <person name="Wu L."/>
            <person name="Ma J."/>
        </authorList>
    </citation>
    <scope>NUCLEOTIDE SEQUENCE [LARGE SCALE GENOMIC DNA]</scope>
    <source>
        <strain evidence="10">KLKA75</strain>
    </source>
</reference>
<feature type="compositionally biased region" description="Low complexity" evidence="5">
    <location>
        <begin position="1"/>
        <end position="19"/>
    </location>
</feature>
<dbReference type="Proteomes" id="UP001595872">
    <property type="component" value="Unassembled WGS sequence"/>
</dbReference>
<dbReference type="EC" id="2.4.-.-" evidence="9"/>
<feature type="transmembrane region" description="Helical" evidence="6">
    <location>
        <begin position="297"/>
        <end position="318"/>
    </location>
</feature>
<evidence type="ECO:0000256" key="2">
    <source>
        <dbReference type="ARBA" id="ARBA00022692"/>
    </source>
</evidence>
<feature type="domain" description="GtrA/DPMS transmembrane" evidence="8">
    <location>
        <begin position="300"/>
        <end position="414"/>
    </location>
</feature>
<dbReference type="EMBL" id="JBHSIT010000007">
    <property type="protein sequence ID" value="MFC4910688.1"/>
    <property type="molecule type" value="Genomic_DNA"/>
</dbReference>
<evidence type="ECO:0000256" key="1">
    <source>
        <dbReference type="ARBA" id="ARBA00004141"/>
    </source>
</evidence>
<keyword evidence="2 6" id="KW-0812">Transmembrane</keyword>
<evidence type="ECO:0000259" key="7">
    <source>
        <dbReference type="Pfam" id="PF00535"/>
    </source>
</evidence>
<gene>
    <name evidence="9" type="ORF">ACFPCY_25465</name>
</gene>
<feature type="transmembrane region" description="Helical" evidence="6">
    <location>
        <begin position="388"/>
        <end position="408"/>
    </location>
</feature>
<dbReference type="SUPFAM" id="SSF53448">
    <property type="entry name" value="Nucleotide-diphospho-sugar transferases"/>
    <property type="match status" value="1"/>
</dbReference>
<keyword evidence="4 6" id="KW-0472">Membrane</keyword>
<dbReference type="InterPro" id="IPR029044">
    <property type="entry name" value="Nucleotide-diphossugar_trans"/>
</dbReference>
<dbReference type="PANTHER" id="PTHR10859:SF91">
    <property type="entry name" value="DOLICHYL-PHOSPHATE BETA-GLUCOSYLTRANSFERASE"/>
    <property type="match status" value="1"/>
</dbReference>
<evidence type="ECO:0000259" key="8">
    <source>
        <dbReference type="Pfam" id="PF04138"/>
    </source>
</evidence>
<feature type="region of interest" description="Disordered" evidence="5">
    <location>
        <begin position="1"/>
        <end position="24"/>
    </location>
</feature>
<evidence type="ECO:0000313" key="9">
    <source>
        <dbReference type="EMBL" id="MFC4910688.1"/>
    </source>
</evidence>
<organism evidence="9 10">
    <name type="scientific">Actinomadura gamaensis</name>
    <dbReference type="NCBI Taxonomy" id="1763541"/>
    <lineage>
        <taxon>Bacteria</taxon>
        <taxon>Bacillati</taxon>
        <taxon>Actinomycetota</taxon>
        <taxon>Actinomycetes</taxon>
        <taxon>Streptosporangiales</taxon>
        <taxon>Thermomonosporaceae</taxon>
        <taxon>Actinomadura</taxon>
    </lineage>
</organism>
<evidence type="ECO:0000313" key="10">
    <source>
        <dbReference type="Proteomes" id="UP001595872"/>
    </source>
</evidence>
<comment type="caution">
    <text evidence="9">The sequence shown here is derived from an EMBL/GenBank/DDBJ whole genome shotgun (WGS) entry which is preliminary data.</text>
</comment>
<dbReference type="Pfam" id="PF00535">
    <property type="entry name" value="Glycos_transf_2"/>
    <property type="match status" value="1"/>
</dbReference>
<evidence type="ECO:0000256" key="3">
    <source>
        <dbReference type="ARBA" id="ARBA00022989"/>
    </source>
</evidence>
<dbReference type="Pfam" id="PF04138">
    <property type="entry name" value="GtrA_DPMS_TM"/>
    <property type="match status" value="1"/>
</dbReference>
<evidence type="ECO:0000256" key="4">
    <source>
        <dbReference type="ARBA" id="ARBA00023136"/>
    </source>
</evidence>
<keyword evidence="9" id="KW-0808">Transferase</keyword>